<accession>A0A127K7A1</accession>
<keyword evidence="1" id="KW-1133">Transmembrane helix</keyword>
<feature type="domain" description="DUF7847" evidence="2">
    <location>
        <begin position="41"/>
        <end position="254"/>
    </location>
</feature>
<evidence type="ECO:0000259" key="2">
    <source>
        <dbReference type="Pfam" id="PF25231"/>
    </source>
</evidence>
<dbReference type="Pfam" id="PF25231">
    <property type="entry name" value="DUF7847"/>
    <property type="match status" value="1"/>
</dbReference>
<feature type="transmembrane region" description="Helical" evidence="1">
    <location>
        <begin position="103"/>
        <end position="131"/>
    </location>
</feature>
<name>A0A127K7A1_9RHOO</name>
<dbReference type="InterPro" id="IPR047798">
    <property type="entry name" value="BPSS1780-like"/>
</dbReference>
<dbReference type="InterPro" id="IPR057169">
    <property type="entry name" value="DUF7847"/>
</dbReference>
<keyword evidence="1" id="KW-0472">Membrane</keyword>
<keyword evidence="1" id="KW-0812">Transmembrane</keyword>
<gene>
    <name evidence="3" type="ORF">AC731_013265</name>
</gene>
<evidence type="ECO:0000313" key="4">
    <source>
        <dbReference type="Proteomes" id="UP000036902"/>
    </source>
</evidence>
<sequence length="270" mass="27855">MNTHRRHPPPPAPGDVVPGHALQWLADGWRLFLKAPGVWAIQALILFVILAALGVLPFLGWAAAPIALPVLVGGMLAGAQALDRGQALRVDHLFEGIRRHAGNLLLVGVFHLLGALLAALIAAAIGGSAVLTGMVVGAVPGAGVAAGGMMLGVLVFTVLWALLMMALWFAPALVMLHDVAPLDAMKLSARACMHNLLAFLVLATLLYVLVWVAMIPAGLGMLALIPVIAGALYAAWRETFAPALPALPSPDALVADAPPAPPPGDVPPQT</sequence>
<proteinExistence type="predicted"/>
<feature type="transmembrane region" description="Helical" evidence="1">
    <location>
        <begin position="219"/>
        <end position="236"/>
    </location>
</feature>
<keyword evidence="4" id="KW-1185">Reference proteome</keyword>
<feature type="transmembrane region" description="Helical" evidence="1">
    <location>
        <begin position="62"/>
        <end position="82"/>
    </location>
</feature>
<evidence type="ECO:0000313" key="3">
    <source>
        <dbReference type="EMBL" id="AMO37822.1"/>
    </source>
</evidence>
<reference evidence="4" key="1">
    <citation type="submission" date="2016-03" db="EMBL/GenBank/DDBJ databases">
        <authorList>
            <person name="Ma C."/>
            <person name="Zhou S."/>
            <person name="Yang G."/>
        </authorList>
    </citation>
    <scope>NUCLEOTIDE SEQUENCE [LARGE SCALE GENOMIC DNA]</scope>
    <source>
        <strain evidence="4">SgZ-1</strain>
    </source>
</reference>
<protein>
    <recommendedName>
        <fullName evidence="2">DUF7847 domain-containing protein</fullName>
    </recommendedName>
</protein>
<dbReference type="KEGG" id="thu:AC731_013265"/>
<feature type="transmembrane region" description="Helical" evidence="1">
    <location>
        <begin position="38"/>
        <end position="56"/>
    </location>
</feature>
<dbReference type="NCBIfam" id="NF041043">
    <property type="entry name" value="BPSS1780_fam"/>
    <property type="match status" value="1"/>
</dbReference>
<feature type="transmembrane region" description="Helical" evidence="1">
    <location>
        <begin position="196"/>
        <end position="213"/>
    </location>
</feature>
<feature type="transmembrane region" description="Helical" evidence="1">
    <location>
        <begin position="151"/>
        <end position="176"/>
    </location>
</feature>
<dbReference type="RefSeq" id="WP_048706782.1">
    <property type="nucleotide sequence ID" value="NZ_CP014646.1"/>
</dbReference>
<dbReference type="AlphaFoldDB" id="A0A127K7A1"/>
<dbReference type="EMBL" id="CP014646">
    <property type="protein sequence ID" value="AMO37822.1"/>
    <property type="molecule type" value="Genomic_DNA"/>
</dbReference>
<dbReference type="Proteomes" id="UP000036902">
    <property type="component" value="Chromosome"/>
</dbReference>
<dbReference type="STRING" id="1134435.AC731_013265"/>
<organism evidence="3 4">
    <name type="scientific">Thauera humireducens</name>
    <dbReference type="NCBI Taxonomy" id="1134435"/>
    <lineage>
        <taxon>Bacteria</taxon>
        <taxon>Pseudomonadati</taxon>
        <taxon>Pseudomonadota</taxon>
        <taxon>Betaproteobacteria</taxon>
        <taxon>Rhodocyclales</taxon>
        <taxon>Zoogloeaceae</taxon>
        <taxon>Thauera</taxon>
    </lineage>
</organism>
<evidence type="ECO:0000256" key="1">
    <source>
        <dbReference type="SAM" id="Phobius"/>
    </source>
</evidence>